<evidence type="ECO:0000313" key="1">
    <source>
        <dbReference type="EMBL" id="GAT58432.1"/>
    </source>
</evidence>
<accession>A0ABQ0M6D6</accession>
<evidence type="ECO:0008006" key="3">
    <source>
        <dbReference type="Google" id="ProtNLM"/>
    </source>
</evidence>
<protein>
    <recommendedName>
        <fullName evidence="3">F-box domain-containing protein</fullName>
    </recommendedName>
</protein>
<keyword evidence="2" id="KW-1185">Reference proteome</keyword>
<organism evidence="1 2">
    <name type="scientific">Mycena chlorophos</name>
    <name type="common">Agaric fungus</name>
    <name type="synonym">Agaricus chlorophos</name>
    <dbReference type="NCBI Taxonomy" id="658473"/>
    <lineage>
        <taxon>Eukaryota</taxon>
        <taxon>Fungi</taxon>
        <taxon>Dikarya</taxon>
        <taxon>Basidiomycota</taxon>
        <taxon>Agaricomycotina</taxon>
        <taxon>Agaricomycetes</taxon>
        <taxon>Agaricomycetidae</taxon>
        <taxon>Agaricales</taxon>
        <taxon>Marasmiineae</taxon>
        <taxon>Mycenaceae</taxon>
        <taxon>Mycena</taxon>
    </lineage>
</organism>
<dbReference type="EMBL" id="DF849702">
    <property type="protein sequence ID" value="GAT58432.1"/>
    <property type="molecule type" value="Genomic_DNA"/>
</dbReference>
<reference evidence="1" key="1">
    <citation type="submission" date="2014-09" db="EMBL/GenBank/DDBJ databases">
        <title>Genome sequence of the luminous mushroom Mycena chlorophos for searching fungal bioluminescence genes.</title>
        <authorList>
            <person name="Tanaka Y."/>
            <person name="Kasuga D."/>
            <person name="Oba Y."/>
            <person name="Hase S."/>
            <person name="Sato K."/>
            <person name="Oba Y."/>
            <person name="Sakakibara Y."/>
        </authorList>
    </citation>
    <scope>NUCLEOTIDE SEQUENCE</scope>
</reference>
<sequence>MGRVPWILRRVLAEPSELPACDMAEPDSPLAGNTIASTVEHVRGARQRRAWAHYLRTSVPGPPQTVRVLVLAGDMEVIEVARGVVTNDKLDYQSTFNEFNDNILHLTQLRTIVVWPNIKGGLWADLWQSLARVPRLYRLDLKSVWFTPDLGVSFELGPAKSTLQFVTYSVAMVSLPVERRDAEMLALETNNLRQVLLGCSSTLEGVLLPGELLFRVIDQSVQWHALQELVVRGFWPLDPDGIPPSPLPNPRTHILRLLERLPELKILRLNVSAEYRDPRNSTYIVGPDHSGPRDPTTFLRHLTCFHFGSLLKSERILSFLPHGLQDLALVKYPLMHEATLQQPELRASSILAIFREVEFPNLRILDAHYAVDNSAEADAEEALLALFANKFAAVQQLSLSRLWYHTNSTLISHWNPVPRFRTLLSRLPALEYFQFDPCVPERHGMVPFTYVDDAFLAHVERLRRLARDIVQDCPWLQAIGLYREFRSDPQFHWERWRVVPGRNGEVQLEGIPS</sequence>
<gene>
    <name evidence="1" type="ORF">MCHLO_14868</name>
</gene>
<evidence type="ECO:0000313" key="2">
    <source>
        <dbReference type="Proteomes" id="UP000815677"/>
    </source>
</evidence>
<proteinExistence type="predicted"/>
<name>A0ABQ0M6D6_MYCCL</name>
<dbReference type="Proteomes" id="UP000815677">
    <property type="component" value="Unassembled WGS sequence"/>
</dbReference>